<dbReference type="GO" id="GO:0017171">
    <property type="term" value="F:serine hydrolase activity"/>
    <property type="evidence" value="ECO:0007669"/>
    <property type="project" value="TreeGrafter"/>
</dbReference>
<dbReference type="PRINTS" id="PR00821">
    <property type="entry name" value="TAGLIPASE"/>
</dbReference>
<evidence type="ECO:0000256" key="2">
    <source>
        <dbReference type="ARBA" id="ARBA00010701"/>
    </source>
</evidence>
<dbReference type="FunFam" id="3.40.50.1820:FF:000076">
    <property type="entry name" value="phospholipase A1"/>
    <property type="match status" value="1"/>
</dbReference>
<evidence type="ECO:0000256" key="4">
    <source>
        <dbReference type="RuleBase" id="RU004262"/>
    </source>
</evidence>
<comment type="caution">
    <text evidence="6">The sequence shown here is derived from an EMBL/GenBank/DDBJ whole genome shotgun (WGS) entry which is preliminary data.</text>
</comment>
<accession>A0AAW2HCM6</accession>
<reference evidence="6" key="1">
    <citation type="journal article" date="2024" name="Gigascience">
        <title>Chromosome-level genome of the poultry shaft louse Menopon gallinae provides insight into the host-switching and adaptive evolution of parasitic lice.</title>
        <authorList>
            <person name="Xu Y."/>
            <person name="Ma L."/>
            <person name="Liu S."/>
            <person name="Liang Y."/>
            <person name="Liu Q."/>
            <person name="He Z."/>
            <person name="Tian L."/>
            <person name="Duan Y."/>
            <person name="Cai W."/>
            <person name="Li H."/>
            <person name="Song F."/>
        </authorList>
    </citation>
    <scope>NUCLEOTIDE SEQUENCE</scope>
    <source>
        <strain evidence="6">Cailab_2023a</strain>
    </source>
</reference>
<dbReference type="SUPFAM" id="SSF53474">
    <property type="entry name" value="alpha/beta-Hydrolases"/>
    <property type="match status" value="1"/>
</dbReference>
<evidence type="ECO:0000259" key="5">
    <source>
        <dbReference type="Pfam" id="PF00151"/>
    </source>
</evidence>
<dbReference type="InterPro" id="IPR013818">
    <property type="entry name" value="Lipase"/>
</dbReference>
<keyword evidence="3" id="KW-0964">Secreted</keyword>
<dbReference type="InterPro" id="IPR033906">
    <property type="entry name" value="Lipase_N"/>
</dbReference>
<dbReference type="Pfam" id="PF00151">
    <property type="entry name" value="Lipase"/>
    <property type="match status" value="1"/>
</dbReference>
<proteinExistence type="inferred from homology"/>
<dbReference type="PANTHER" id="PTHR11610">
    <property type="entry name" value="LIPASE"/>
    <property type="match status" value="1"/>
</dbReference>
<evidence type="ECO:0000256" key="1">
    <source>
        <dbReference type="ARBA" id="ARBA00004613"/>
    </source>
</evidence>
<dbReference type="InterPro" id="IPR029058">
    <property type="entry name" value="AB_hydrolase_fold"/>
</dbReference>
<name>A0AAW2HCM6_9NEOP</name>
<protein>
    <recommendedName>
        <fullName evidence="5">Lipase domain-containing protein</fullName>
    </recommendedName>
</protein>
<dbReference type="InterPro" id="IPR000734">
    <property type="entry name" value="TAG_lipase"/>
</dbReference>
<organism evidence="6">
    <name type="scientific">Menopon gallinae</name>
    <name type="common">poultry shaft louse</name>
    <dbReference type="NCBI Taxonomy" id="328185"/>
    <lineage>
        <taxon>Eukaryota</taxon>
        <taxon>Metazoa</taxon>
        <taxon>Ecdysozoa</taxon>
        <taxon>Arthropoda</taxon>
        <taxon>Hexapoda</taxon>
        <taxon>Insecta</taxon>
        <taxon>Pterygota</taxon>
        <taxon>Neoptera</taxon>
        <taxon>Paraneoptera</taxon>
        <taxon>Psocodea</taxon>
        <taxon>Troctomorpha</taxon>
        <taxon>Phthiraptera</taxon>
        <taxon>Amblycera</taxon>
        <taxon>Menoponidae</taxon>
        <taxon>Menopon</taxon>
    </lineage>
</organism>
<dbReference type="GO" id="GO:0005615">
    <property type="term" value="C:extracellular space"/>
    <property type="evidence" value="ECO:0007669"/>
    <property type="project" value="TreeGrafter"/>
</dbReference>
<dbReference type="AlphaFoldDB" id="A0AAW2HCM6"/>
<dbReference type="GO" id="GO:0016042">
    <property type="term" value="P:lipid catabolic process"/>
    <property type="evidence" value="ECO:0007669"/>
    <property type="project" value="TreeGrafter"/>
</dbReference>
<dbReference type="CDD" id="cd00707">
    <property type="entry name" value="Pancreat_lipase_like"/>
    <property type="match status" value="1"/>
</dbReference>
<evidence type="ECO:0000313" key="6">
    <source>
        <dbReference type="EMBL" id="KAL0267541.1"/>
    </source>
</evidence>
<dbReference type="EMBL" id="JARGDH010000005">
    <property type="protein sequence ID" value="KAL0267541.1"/>
    <property type="molecule type" value="Genomic_DNA"/>
</dbReference>
<dbReference type="Gene3D" id="3.40.50.1820">
    <property type="entry name" value="alpha/beta hydrolase"/>
    <property type="match status" value="1"/>
</dbReference>
<evidence type="ECO:0000256" key="3">
    <source>
        <dbReference type="ARBA" id="ARBA00022525"/>
    </source>
</evidence>
<feature type="domain" description="Lipase" evidence="5">
    <location>
        <begin position="38"/>
        <end position="283"/>
    </location>
</feature>
<comment type="similarity">
    <text evidence="2 4">Belongs to the AB hydrolase superfamily. Lipase family.</text>
</comment>
<gene>
    <name evidence="6" type="ORF">PYX00_009786</name>
</gene>
<dbReference type="PANTHER" id="PTHR11610:SF177">
    <property type="entry name" value="IP13478P-RELATED"/>
    <property type="match status" value="1"/>
</dbReference>
<comment type="subcellular location">
    <subcellularLocation>
        <location evidence="1">Secreted</location>
    </subcellularLocation>
</comment>
<sequence length="296" mass="32732">MEDDADGDEVTQKDSIFQPLLEVLLAEGCVDPPDSCPNENVTFWLYTSPTLIDISDVESLKNLKYGKGDPWKLIIHGYTGHKDYSPNSELRPAYFQKGEYNIISVDYNPLVREPCYVQSVLNVPLISNCTSQMIDTMIEEGIFRLEDLHVIGFSLGGQVSGQLSRFLKSGTLKRITGLDPALPLFIGNALGKLDASDAEFVDVIHTDAGRKGKLERSGHVDFYPNGGYSQIGCIDTENFTLSGCNHVRAAYYFAESINSDVGFWGIPCGTYVTFYLGFCKADEESLVLMGEYTPPT</sequence>
<dbReference type="GO" id="GO:0016298">
    <property type="term" value="F:lipase activity"/>
    <property type="evidence" value="ECO:0007669"/>
    <property type="project" value="InterPro"/>
</dbReference>